<protein>
    <recommendedName>
        <fullName evidence="7">SDR-like Ig domain-containing protein</fullName>
    </recommendedName>
</protein>
<gene>
    <name evidence="8" type="ORF">EII35_10145</name>
</gene>
<evidence type="ECO:0000313" key="8">
    <source>
        <dbReference type="EMBL" id="RRD49048.1"/>
    </source>
</evidence>
<dbReference type="Gene3D" id="2.60.40.1280">
    <property type="match status" value="1"/>
</dbReference>
<dbReference type="GO" id="GO:0007155">
    <property type="term" value="P:cell adhesion"/>
    <property type="evidence" value="ECO:0007669"/>
    <property type="project" value="InterPro"/>
</dbReference>
<reference evidence="8 9" key="1">
    <citation type="submission" date="2018-11" db="EMBL/GenBank/DDBJ databases">
        <title>Genomes From Bacteria Associated with the Canine Oral Cavity: a Test Case for Automated Genome-Based Taxonomic Assignment.</title>
        <authorList>
            <person name="Coil D.A."/>
            <person name="Jospin G."/>
            <person name="Darling A.E."/>
            <person name="Wallis C."/>
            <person name="Davis I.J."/>
            <person name="Harris S."/>
            <person name="Eisen J.A."/>
            <person name="Holcombe L.J."/>
            <person name="O'Flynn C."/>
        </authorList>
    </citation>
    <scope>NUCLEOTIDE SEQUENCE [LARGE SCALE GENOMIC DNA]</scope>
    <source>
        <strain evidence="8 9">OH2822_COT-296</strain>
    </source>
</reference>
<keyword evidence="2" id="KW-0134">Cell wall</keyword>
<evidence type="ECO:0000256" key="6">
    <source>
        <dbReference type="SAM" id="SignalP"/>
    </source>
</evidence>
<dbReference type="OrthoDB" id="3716429at2"/>
<dbReference type="SUPFAM" id="SSF49401">
    <property type="entry name" value="Bacterial adhesins"/>
    <property type="match status" value="1"/>
</dbReference>
<evidence type="ECO:0000256" key="3">
    <source>
        <dbReference type="ARBA" id="ARBA00022525"/>
    </source>
</evidence>
<dbReference type="InterPro" id="IPR008966">
    <property type="entry name" value="Adhesion_dom_sf"/>
</dbReference>
<feature type="non-terminal residue" evidence="8">
    <location>
        <position position="659"/>
    </location>
</feature>
<accession>A0A3P1WT26</accession>
<dbReference type="Pfam" id="PF17961">
    <property type="entry name" value="Big_8"/>
    <property type="match status" value="1"/>
</dbReference>
<keyword evidence="4 6" id="KW-0732">Signal</keyword>
<evidence type="ECO:0000256" key="5">
    <source>
        <dbReference type="ARBA" id="ARBA00023088"/>
    </source>
</evidence>
<keyword evidence="5" id="KW-0572">Peptidoglycan-anchor</keyword>
<evidence type="ECO:0000256" key="4">
    <source>
        <dbReference type="ARBA" id="ARBA00022729"/>
    </source>
</evidence>
<comment type="subcellular location">
    <subcellularLocation>
        <location evidence="1">Secreted</location>
        <location evidence="1">Cell wall</location>
        <topology evidence="1">Peptidoglycan-anchor</topology>
    </subcellularLocation>
</comment>
<keyword evidence="3" id="KW-0964">Secreted</keyword>
<evidence type="ECO:0000313" key="9">
    <source>
        <dbReference type="Proteomes" id="UP000280935"/>
    </source>
</evidence>
<name>A0A3P1WT26_9ACTN</name>
<organism evidence="8 9">
    <name type="scientific">Arachnia propionica</name>
    <dbReference type="NCBI Taxonomy" id="1750"/>
    <lineage>
        <taxon>Bacteria</taxon>
        <taxon>Bacillati</taxon>
        <taxon>Actinomycetota</taxon>
        <taxon>Actinomycetes</taxon>
        <taxon>Propionibacteriales</taxon>
        <taxon>Propionibacteriaceae</taxon>
        <taxon>Arachnia</taxon>
    </lineage>
</organism>
<feature type="domain" description="SDR-like Ig" evidence="7">
    <location>
        <begin position="59"/>
        <end position="146"/>
    </location>
</feature>
<comment type="caution">
    <text evidence="8">The sequence shown here is derived from an EMBL/GenBank/DDBJ whole genome shotgun (WGS) entry which is preliminary data.</text>
</comment>
<dbReference type="EMBL" id="RQYT01000024">
    <property type="protein sequence ID" value="RRD49048.1"/>
    <property type="molecule type" value="Genomic_DNA"/>
</dbReference>
<evidence type="ECO:0000259" key="7">
    <source>
        <dbReference type="Pfam" id="PF17961"/>
    </source>
</evidence>
<evidence type="ECO:0000256" key="2">
    <source>
        <dbReference type="ARBA" id="ARBA00022512"/>
    </source>
</evidence>
<proteinExistence type="predicted"/>
<dbReference type="RefSeq" id="WP_148098940.1">
    <property type="nucleotide sequence ID" value="NZ_RQYT01000024.1"/>
</dbReference>
<dbReference type="Proteomes" id="UP000280935">
    <property type="component" value="Unassembled WGS sequence"/>
</dbReference>
<feature type="chain" id="PRO_5018239195" description="SDR-like Ig domain-containing protein" evidence="6">
    <location>
        <begin position="36"/>
        <end position="659"/>
    </location>
</feature>
<sequence length="659" mass="69261">MKKPTVHTVGRRALYALLAAVIGVSANLQASPAHAAQVEAINADSITISNETRPGQNINVNDTVRVEAAWSIPNQTGRAGDTFTLGLPVNALEGKVGSFNLTPEGQDAPVYGTCQVTKTDIECTLSAEAENKDNVGGRLWFTSRAHQEYNEANLTFTVNGNTPKEVPLPNGAQGIGYDPFTPQELMKMGYFIDDDTLTWRVIVPGKALADKSQLSISDPYATPGTNFTLEGAWFYKIPNTPKCWNNLYSDECRTELWSKEGAATEGVNVAFDDAKDTINVTVGAPFQIQEDKIYTLHIDLKVDGTVVNGSEFENTATVNGQVVTQTATKEAAGGGTGSGDAAGHIRLVKRLDGANTVPADTIFPVEFSFERAGQPVTGTLSLKADGTPVLLRNISNGVVVTFKEGVPTVPGNTFGDPVFSGEGVNDGGGASTSATVTAQGTKTVEVTLTNPVQPAPEPPKVVLAAPALNPGTCTPGSLTPSNPTVEVAPTEGITYSQPQLTPRPGTNIVDVTLTATAEAGKAIDAAQLPAGWAMNPDGTATFTGQIEQPVCEATKVIPVDPTFQVGQCTPGEVEPTDPTITAATTEGITYSASWAVDGDEVVFTATATAKDGYVIDKDKLTAGWTWNDEKKIAQFEKREPKPVCAQLVVPVSPTVTPGV</sequence>
<dbReference type="InterPro" id="IPR041171">
    <property type="entry name" value="SDR_Ig"/>
</dbReference>
<dbReference type="AlphaFoldDB" id="A0A3P1WT26"/>
<dbReference type="InterPro" id="IPR011252">
    <property type="entry name" value="Fibrogen-bd_dom1"/>
</dbReference>
<evidence type="ECO:0000256" key="1">
    <source>
        <dbReference type="ARBA" id="ARBA00004168"/>
    </source>
</evidence>
<feature type="signal peptide" evidence="6">
    <location>
        <begin position="1"/>
        <end position="35"/>
    </location>
</feature>